<dbReference type="InterPro" id="IPR029151">
    <property type="entry name" value="Sensor-like_sf"/>
</dbReference>
<accession>A0A8J7FDP9</accession>
<evidence type="ECO:0000256" key="4">
    <source>
        <dbReference type="ARBA" id="ARBA00022519"/>
    </source>
</evidence>
<evidence type="ECO:0000256" key="10">
    <source>
        <dbReference type="PROSITE-ProRule" id="PRU00284"/>
    </source>
</evidence>
<dbReference type="SUPFAM" id="SSF58104">
    <property type="entry name" value="Methyl-accepting chemotaxis protein (MCP) signaling domain"/>
    <property type="match status" value="1"/>
</dbReference>
<comment type="caution">
    <text evidence="15">The sequence shown here is derived from an EMBL/GenBank/DDBJ whole genome shotgun (WGS) entry which is preliminary data.</text>
</comment>
<evidence type="ECO:0000256" key="8">
    <source>
        <dbReference type="ARBA" id="ARBA00023224"/>
    </source>
</evidence>
<evidence type="ECO:0000259" key="12">
    <source>
        <dbReference type="PROSITE" id="PS50111"/>
    </source>
</evidence>
<evidence type="ECO:0000256" key="3">
    <source>
        <dbReference type="ARBA" id="ARBA00022500"/>
    </source>
</evidence>
<dbReference type="Pfam" id="PF02743">
    <property type="entry name" value="dCache_1"/>
    <property type="match status" value="1"/>
</dbReference>
<dbReference type="SMART" id="SM00304">
    <property type="entry name" value="HAMP"/>
    <property type="match status" value="1"/>
</dbReference>
<dbReference type="EMBL" id="JADEYS010000010">
    <property type="protein sequence ID" value="MBE9397791.1"/>
    <property type="molecule type" value="Genomic_DNA"/>
</dbReference>
<dbReference type="SMART" id="SM00283">
    <property type="entry name" value="MA"/>
    <property type="match status" value="1"/>
</dbReference>
<dbReference type="PANTHER" id="PTHR32089">
    <property type="entry name" value="METHYL-ACCEPTING CHEMOTAXIS PROTEIN MCPB"/>
    <property type="match status" value="1"/>
</dbReference>
<evidence type="ECO:0000256" key="6">
    <source>
        <dbReference type="ARBA" id="ARBA00022989"/>
    </source>
</evidence>
<keyword evidence="2" id="KW-1003">Cell membrane</keyword>
<sequence length="626" mass="67708">MKVSHKIALFASIIVVLAFSIFSWVQYYSVRDALYEKTATGTAEATQALGQQITNWLNGKLALIDMMAETIDDDFSEIGIQSTFNTPLLKREFILIFGGLDTDGERITNDPSWNPQGWDARKRPWYPYARSHKRAVLTDPYPDAATKEILISAVANLYDKGQFKGAFGGDLSLKAVSDAVNTLNFHGTGYAFLVSADGNIISHPNGELNGKGQGELFTAGVPKFSEDLQEAQVSGQTVFTSYYKLSGLYGSEWYLGVVLDKAKVMAEANAFGWAALIGTLISALLTSIAIYLAVSRTLHPLQALQASLQEINSGEGDLTKRLEVTTKDEFGQVSEEFNRFVDFLQQLVGQVKSISVDVRANTDLTATSAETASGQLRQQLFELDQLATAMHEMSATAHDVASNAQRTAASSQEVDEATHAGVEVVSRTTDSIADLANDMDTVVGTINDLSSYSDNIASILTTITDIADQTNLLALNAAIEAARAGDLGRGFAVVADEVRALASRTQQSTEEIKDMIQQLQAGVKNAEVVIMKGRDRATQTQAMASEADGVLSSIRESILDINQMTLQIATAAEEQSATAEEINRNTANIRDISGSVSEQAHEQESNCNSMVQLTSQQDSALSKFKV</sequence>
<feature type="domain" description="T-SNARE coiled-coil homology" evidence="13">
    <location>
        <begin position="541"/>
        <end position="603"/>
    </location>
</feature>
<feature type="domain" description="HAMP" evidence="14">
    <location>
        <begin position="295"/>
        <end position="349"/>
    </location>
</feature>
<comment type="subcellular location">
    <subcellularLocation>
        <location evidence="1">Cell inner membrane</location>
        <topology evidence="1">Multi-pass membrane protein</topology>
    </subcellularLocation>
</comment>
<evidence type="ECO:0000259" key="13">
    <source>
        <dbReference type="PROSITE" id="PS50192"/>
    </source>
</evidence>
<dbReference type="Pfam" id="PF00672">
    <property type="entry name" value="HAMP"/>
    <property type="match status" value="1"/>
</dbReference>
<dbReference type="SUPFAM" id="SSF103190">
    <property type="entry name" value="Sensory domain-like"/>
    <property type="match status" value="1"/>
</dbReference>
<evidence type="ECO:0000256" key="11">
    <source>
        <dbReference type="SAM" id="Phobius"/>
    </source>
</evidence>
<keyword evidence="3" id="KW-0145">Chemotaxis</keyword>
<dbReference type="GO" id="GO:0007165">
    <property type="term" value="P:signal transduction"/>
    <property type="evidence" value="ECO:0007669"/>
    <property type="project" value="UniProtKB-KW"/>
</dbReference>
<dbReference type="Gene3D" id="1.10.287.950">
    <property type="entry name" value="Methyl-accepting chemotaxis protein"/>
    <property type="match status" value="1"/>
</dbReference>
<dbReference type="InterPro" id="IPR004090">
    <property type="entry name" value="Chemotax_Me-accpt_rcpt"/>
</dbReference>
<proteinExistence type="inferred from homology"/>
<evidence type="ECO:0000256" key="5">
    <source>
        <dbReference type="ARBA" id="ARBA00022692"/>
    </source>
</evidence>
<dbReference type="AlphaFoldDB" id="A0A8J7FDP9"/>
<keyword evidence="6 11" id="KW-1133">Transmembrane helix</keyword>
<dbReference type="PRINTS" id="PR00260">
    <property type="entry name" value="CHEMTRNSDUCR"/>
</dbReference>
<organism evidence="15 16">
    <name type="scientific">Pontibacterium sinense</name>
    <dbReference type="NCBI Taxonomy" id="2781979"/>
    <lineage>
        <taxon>Bacteria</taxon>
        <taxon>Pseudomonadati</taxon>
        <taxon>Pseudomonadota</taxon>
        <taxon>Gammaproteobacteria</taxon>
        <taxon>Oceanospirillales</taxon>
        <taxon>Oceanospirillaceae</taxon>
        <taxon>Pontibacterium</taxon>
    </lineage>
</organism>
<evidence type="ECO:0000313" key="16">
    <source>
        <dbReference type="Proteomes" id="UP000640333"/>
    </source>
</evidence>
<keyword evidence="16" id="KW-1185">Reference proteome</keyword>
<evidence type="ECO:0000256" key="9">
    <source>
        <dbReference type="ARBA" id="ARBA00029447"/>
    </source>
</evidence>
<dbReference type="CDD" id="cd06225">
    <property type="entry name" value="HAMP"/>
    <property type="match status" value="1"/>
</dbReference>
<dbReference type="PROSITE" id="PS50111">
    <property type="entry name" value="CHEMOTAXIS_TRANSDUC_2"/>
    <property type="match status" value="1"/>
</dbReference>
<feature type="transmembrane region" description="Helical" evidence="11">
    <location>
        <begin position="270"/>
        <end position="294"/>
    </location>
</feature>
<evidence type="ECO:0000256" key="1">
    <source>
        <dbReference type="ARBA" id="ARBA00004429"/>
    </source>
</evidence>
<dbReference type="FunFam" id="1.10.287.950:FF:000001">
    <property type="entry name" value="Methyl-accepting chemotaxis sensory transducer"/>
    <property type="match status" value="1"/>
</dbReference>
<reference evidence="15" key="1">
    <citation type="submission" date="2020-10" db="EMBL/GenBank/DDBJ databases">
        <title>Bacterium isolated from coastal waters sediment.</title>
        <authorList>
            <person name="Chen R.-J."/>
            <person name="Lu D.-C."/>
            <person name="Zhu K.-L."/>
            <person name="Du Z.-J."/>
        </authorList>
    </citation>
    <scope>NUCLEOTIDE SEQUENCE</scope>
    <source>
        <strain evidence="15">N1Y112</strain>
    </source>
</reference>
<dbReference type="InterPro" id="IPR004089">
    <property type="entry name" value="MCPsignal_dom"/>
</dbReference>
<evidence type="ECO:0000313" key="15">
    <source>
        <dbReference type="EMBL" id="MBE9397791.1"/>
    </source>
</evidence>
<feature type="transmembrane region" description="Helical" evidence="11">
    <location>
        <begin position="7"/>
        <end position="27"/>
    </location>
</feature>
<dbReference type="GO" id="GO:0004888">
    <property type="term" value="F:transmembrane signaling receptor activity"/>
    <property type="evidence" value="ECO:0007669"/>
    <property type="project" value="InterPro"/>
</dbReference>
<dbReference type="GO" id="GO:0006935">
    <property type="term" value="P:chemotaxis"/>
    <property type="evidence" value="ECO:0007669"/>
    <property type="project" value="UniProtKB-KW"/>
</dbReference>
<dbReference type="CDD" id="cd12912">
    <property type="entry name" value="PDC2_MCP_like"/>
    <property type="match status" value="1"/>
</dbReference>
<dbReference type="PROSITE" id="PS50192">
    <property type="entry name" value="T_SNARE"/>
    <property type="match status" value="1"/>
</dbReference>
<dbReference type="PROSITE" id="PS50885">
    <property type="entry name" value="HAMP"/>
    <property type="match status" value="1"/>
</dbReference>
<dbReference type="InterPro" id="IPR033479">
    <property type="entry name" value="dCache_1"/>
</dbReference>
<dbReference type="RefSeq" id="WP_193953347.1">
    <property type="nucleotide sequence ID" value="NZ_JADEYS010000010.1"/>
</dbReference>
<protein>
    <submittedName>
        <fullName evidence="15">Methyl-accepting chemotaxis protein</fullName>
    </submittedName>
</protein>
<keyword evidence="5 11" id="KW-0812">Transmembrane</keyword>
<dbReference type="CDD" id="cd12913">
    <property type="entry name" value="PDC1_MCP_like"/>
    <property type="match status" value="1"/>
</dbReference>
<dbReference type="GO" id="GO:0005886">
    <property type="term" value="C:plasma membrane"/>
    <property type="evidence" value="ECO:0007669"/>
    <property type="project" value="UniProtKB-SubCell"/>
</dbReference>
<dbReference type="InterPro" id="IPR000727">
    <property type="entry name" value="T_SNARE_dom"/>
</dbReference>
<dbReference type="Proteomes" id="UP000640333">
    <property type="component" value="Unassembled WGS sequence"/>
</dbReference>
<dbReference type="CDD" id="cd11386">
    <property type="entry name" value="MCP_signal"/>
    <property type="match status" value="1"/>
</dbReference>
<dbReference type="PANTHER" id="PTHR32089:SF117">
    <property type="entry name" value="METHYL ACCEPTING SENSORY TRANSDUCER WITH CACHE_1 SMALL MOLECULE BINDING DOMAIN"/>
    <property type="match status" value="1"/>
</dbReference>
<feature type="domain" description="Methyl-accepting transducer" evidence="12">
    <location>
        <begin position="354"/>
        <end position="590"/>
    </location>
</feature>
<name>A0A8J7FDP9_9GAMM</name>
<keyword evidence="4" id="KW-0997">Cell inner membrane</keyword>
<dbReference type="InterPro" id="IPR003660">
    <property type="entry name" value="HAMP_dom"/>
</dbReference>
<gene>
    <name evidence="15" type="ORF">IOQ59_11035</name>
</gene>
<keyword evidence="8 10" id="KW-0807">Transducer</keyword>
<evidence type="ECO:0000259" key="14">
    <source>
        <dbReference type="PROSITE" id="PS50885"/>
    </source>
</evidence>
<evidence type="ECO:0000256" key="7">
    <source>
        <dbReference type="ARBA" id="ARBA00023136"/>
    </source>
</evidence>
<dbReference type="Gene3D" id="3.30.450.20">
    <property type="entry name" value="PAS domain"/>
    <property type="match status" value="2"/>
</dbReference>
<comment type="similarity">
    <text evidence="9">Belongs to the methyl-accepting chemotaxis (MCP) protein family.</text>
</comment>
<keyword evidence="7 11" id="KW-0472">Membrane</keyword>
<dbReference type="Pfam" id="PF00015">
    <property type="entry name" value="MCPsignal"/>
    <property type="match status" value="1"/>
</dbReference>
<evidence type="ECO:0000256" key="2">
    <source>
        <dbReference type="ARBA" id="ARBA00022475"/>
    </source>
</evidence>